<keyword evidence="1" id="KW-0812">Transmembrane</keyword>
<keyword evidence="1" id="KW-0472">Membrane</keyword>
<feature type="transmembrane region" description="Helical" evidence="1">
    <location>
        <begin position="158"/>
        <end position="181"/>
    </location>
</feature>
<dbReference type="AlphaFoldDB" id="A0A251UHC2"/>
<evidence type="ECO:0000313" key="2">
    <source>
        <dbReference type="EMBL" id="KAF5801515.1"/>
    </source>
</evidence>
<dbReference type="PANTHER" id="PTHR35307">
    <property type="entry name" value="PROTEIN, PUTATIVE-RELATED"/>
    <property type="match status" value="1"/>
</dbReference>
<keyword evidence="1" id="KW-1133">Transmembrane helix</keyword>
<feature type="transmembrane region" description="Helical" evidence="1">
    <location>
        <begin position="129"/>
        <end position="146"/>
    </location>
</feature>
<protein>
    <submittedName>
        <fullName evidence="3">Uncharacterized protein</fullName>
    </submittedName>
</protein>
<evidence type="ECO:0000256" key="1">
    <source>
        <dbReference type="SAM" id="Phobius"/>
    </source>
</evidence>
<sequence>MPQIETWVYVPIFFCRSSPDLLVNLTSQNPSSLLDVCAEIVAVESFDEYISENEDKYNEPMVLIGFYISIASLFCVLAMALDLLYGFRNGKFWFPSKCFSLNAASITVIAVAMKLLLDLSSSMGRVIDQVAKVGSLTFMCTMMSNLMPSLAYMGNKSLIANVIGLSIFIITLIVNICIQLSTHVINSNDFHPFHKPSYMVVATYIYISMLLFLLMILISFAITIPTSKEILELKYQAMSKTTMNNQHQQENLISLSEKLTRLVKRRWIMVETGNPQFVMASNPLSSASGVICAISMVIYIYMVRQLMLYGDFLAYSVYKKSTTFIVVTQSIGIVVGSIAPILRCFTVLSFKSFANQNWKHFMGFEEEKYWTQKLCEWKERRISVLSSGCRSSVLLHNLKNHILSFCIGFQKVIVVSCKIIALVPISMRVKLITRSTASSNEETNEDLSSFVMLLDDNMRLTQKTMKEILDSMNRLIQCAAKKQHKNLLMLLETYVTFEGVETFDTDQVPSLLCVELVNGWSLPIIILTCIVVAIPGISKDKVNNLSKSGICLCDNSKGNHELWHEVEDKCKWLETTLESSAYEGKTPTDIIKSFAYKAEEIVNEFNTSNHRKFVEKENLPPKVIIANSMYRISQTIIHTYESNNLEITENELFTRLSGMIADILVACLINIPRVITMRCHESTIEKREASVLAAIDLLGHTTKIIKRLETRELPNMDPDKMGFIDDWRLHLKQP</sequence>
<reference evidence="3" key="2">
    <citation type="submission" date="2017-02" db="EMBL/GenBank/DDBJ databases">
        <title>Sunflower complete genome.</title>
        <authorList>
            <person name="Langlade N."/>
            <person name="Munos S."/>
        </authorList>
    </citation>
    <scope>NUCLEOTIDE SEQUENCE [LARGE SCALE GENOMIC DNA]</scope>
    <source>
        <tissue evidence="3">Leaves</tissue>
    </source>
</reference>
<feature type="transmembrane region" description="Helical" evidence="1">
    <location>
        <begin position="64"/>
        <end position="87"/>
    </location>
</feature>
<dbReference type="InParanoid" id="A0A251UHC2"/>
<dbReference type="PANTHER" id="PTHR35307:SF8">
    <property type="entry name" value="GUSTATORY RECEPTOR"/>
    <property type="match status" value="1"/>
</dbReference>
<dbReference type="Gramene" id="mRNA:HanXRQr2_Chr06g0248971">
    <property type="protein sequence ID" value="mRNA:HanXRQr2_Chr06g0248971"/>
    <property type="gene ID" value="HanXRQr2_Chr06g0248971"/>
</dbReference>
<dbReference type="EMBL" id="MNCJ02000321">
    <property type="protein sequence ID" value="KAF5801515.1"/>
    <property type="molecule type" value="Genomic_DNA"/>
</dbReference>
<feature type="transmembrane region" description="Helical" evidence="1">
    <location>
        <begin position="520"/>
        <end position="538"/>
    </location>
</feature>
<evidence type="ECO:0000313" key="4">
    <source>
        <dbReference type="Proteomes" id="UP000215914"/>
    </source>
</evidence>
<feature type="transmembrane region" description="Helical" evidence="1">
    <location>
        <begin position="201"/>
        <end position="224"/>
    </location>
</feature>
<accession>A0A251UHC2</accession>
<feature type="transmembrane region" description="Helical" evidence="1">
    <location>
        <begin position="322"/>
        <end position="342"/>
    </location>
</feature>
<evidence type="ECO:0000313" key="3">
    <source>
        <dbReference type="EMBL" id="OTG22469.1"/>
    </source>
</evidence>
<feature type="transmembrane region" description="Helical" evidence="1">
    <location>
        <begin position="99"/>
        <end position="117"/>
    </location>
</feature>
<name>A0A251UHC2_HELAN</name>
<reference evidence="2" key="3">
    <citation type="submission" date="2020-06" db="EMBL/GenBank/DDBJ databases">
        <title>Helianthus annuus Genome sequencing and assembly Release 2.</title>
        <authorList>
            <person name="Gouzy J."/>
            <person name="Langlade N."/>
            <person name="Munos S."/>
        </authorList>
    </citation>
    <scope>NUCLEOTIDE SEQUENCE</scope>
    <source>
        <tissue evidence="2">Leaves</tissue>
    </source>
</reference>
<proteinExistence type="predicted"/>
<feature type="transmembrane region" description="Helical" evidence="1">
    <location>
        <begin position="284"/>
        <end position="302"/>
    </location>
</feature>
<dbReference type="EMBL" id="CM007895">
    <property type="protein sequence ID" value="OTG22469.1"/>
    <property type="molecule type" value="Genomic_DNA"/>
</dbReference>
<organism evidence="3 4">
    <name type="scientific">Helianthus annuus</name>
    <name type="common">Common sunflower</name>
    <dbReference type="NCBI Taxonomy" id="4232"/>
    <lineage>
        <taxon>Eukaryota</taxon>
        <taxon>Viridiplantae</taxon>
        <taxon>Streptophyta</taxon>
        <taxon>Embryophyta</taxon>
        <taxon>Tracheophyta</taxon>
        <taxon>Spermatophyta</taxon>
        <taxon>Magnoliopsida</taxon>
        <taxon>eudicotyledons</taxon>
        <taxon>Gunneridae</taxon>
        <taxon>Pentapetalae</taxon>
        <taxon>asterids</taxon>
        <taxon>campanulids</taxon>
        <taxon>Asterales</taxon>
        <taxon>Asteraceae</taxon>
        <taxon>Asteroideae</taxon>
        <taxon>Heliantheae alliance</taxon>
        <taxon>Heliantheae</taxon>
        <taxon>Helianthus</taxon>
    </lineage>
</organism>
<keyword evidence="4" id="KW-1185">Reference proteome</keyword>
<dbReference type="Proteomes" id="UP000215914">
    <property type="component" value="Chromosome 6"/>
</dbReference>
<gene>
    <name evidence="3" type="ORF">HannXRQ_Chr06g0171841</name>
    <name evidence="2" type="ORF">HanXRQr2_Chr06g0248971</name>
</gene>
<reference evidence="2 4" key="1">
    <citation type="journal article" date="2017" name="Nature">
        <title>The sunflower genome provides insights into oil metabolism, flowering and Asterid evolution.</title>
        <authorList>
            <person name="Badouin H."/>
            <person name="Gouzy J."/>
            <person name="Grassa C.J."/>
            <person name="Murat F."/>
            <person name="Staton S.E."/>
            <person name="Cottret L."/>
            <person name="Lelandais-Briere C."/>
            <person name="Owens G.L."/>
            <person name="Carrere S."/>
            <person name="Mayjonade B."/>
            <person name="Legrand L."/>
            <person name="Gill N."/>
            <person name="Kane N.C."/>
            <person name="Bowers J.E."/>
            <person name="Hubner S."/>
            <person name="Bellec A."/>
            <person name="Berard A."/>
            <person name="Berges H."/>
            <person name="Blanchet N."/>
            <person name="Boniface M.C."/>
            <person name="Brunel D."/>
            <person name="Catrice O."/>
            <person name="Chaidir N."/>
            <person name="Claudel C."/>
            <person name="Donnadieu C."/>
            <person name="Faraut T."/>
            <person name="Fievet G."/>
            <person name="Helmstetter N."/>
            <person name="King M."/>
            <person name="Knapp S.J."/>
            <person name="Lai Z."/>
            <person name="Le Paslier M.C."/>
            <person name="Lippi Y."/>
            <person name="Lorenzon L."/>
            <person name="Mandel J.R."/>
            <person name="Marage G."/>
            <person name="Marchand G."/>
            <person name="Marquand E."/>
            <person name="Bret-Mestries E."/>
            <person name="Morien E."/>
            <person name="Nambeesan S."/>
            <person name="Nguyen T."/>
            <person name="Pegot-Espagnet P."/>
            <person name="Pouilly N."/>
            <person name="Raftis F."/>
            <person name="Sallet E."/>
            <person name="Schiex T."/>
            <person name="Thomas J."/>
            <person name="Vandecasteele C."/>
            <person name="Vares D."/>
            <person name="Vear F."/>
            <person name="Vautrin S."/>
            <person name="Crespi M."/>
            <person name="Mangin B."/>
            <person name="Burke J.M."/>
            <person name="Salse J."/>
            <person name="Munos S."/>
            <person name="Vincourt P."/>
            <person name="Rieseberg L.H."/>
            <person name="Langlade N.B."/>
        </authorList>
    </citation>
    <scope>NUCLEOTIDE SEQUENCE [LARGE SCALE GENOMIC DNA]</scope>
    <source>
        <strain evidence="4">cv. SF193</strain>
        <tissue evidence="2">Leaves</tissue>
    </source>
</reference>